<evidence type="ECO:0000256" key="8">
    <source>
        <dbReference type="SAM" id="MobiDB-lite"/>
    </source>
</evidence>
<dbReference type="InterPro" id="IPR010259">
    <property type="entry name" value="S8pro/Inhibitor_I9"/>
</dbReference>
<dbReference type="Proteomes" id="UP000799772">
    <property type="component" value="Unassembled WGS sequence"/>
</dbReference>
<feature type="signal peptide" evidence="9">
    <location>
        <begin position="1"/>
        <end position="19"/>
    </location>
</feature>
<dbReference type="InterPro" id="IPR023828">
    <property type="entry name" value="Peptidase_S8_Ser-AS"/>
</dbReference>
<dbReference type="PANTHER" id="PTHR43806:SF11">
    <property type="entry name" value="CEREVISIN-RELATED"/>
    <property type="match status" value="1"/>
</dbReference>
<dbReference type="SUPFAM" id="SSF54897">
    <property type="entry name" value="Protease propeptides/inhibitors"/>
    <property type="match status" value="1"/>
</dbReference>
<feature type="active site" description="Charge relay system" evidence="6">
    <location>
        <position position="414"/>
    </location>
</feature>
<dbReference type="FunFam" id="3.40.50.200:FF:000007">
    <property type="entry name" value="Subtilisin-like serine protease"/>
    <property type="match status" value="1"/>
</dbReference>
<evidence type="ECO:0000256" key="6">
    <source>
        <dbReference type="PROSITE-ProRule" id="PRU01240"/>
    </source>
</evidence>
<keyword evidence="3 9" id="KW-0732">Signal</keyword>
<dbReference type="InterPro" id="IPR000209">
    <property type="entry name" value="Peptidase_S8/S53_dom"/>
</dbReference>
<dbReference type="InterPro" id="IPR050131">
    <property type="entry name" value="Peptidase_S8_subtilisin-like"/>
</dbReference>
<feature type="active site" description="Charge relay system" evidence="6">
    <location>
        <position position="218"/>
    </location>
</feature>
<dbReference type="InterPro" id="IPR022398">
    <property type="entry name" value="Peptidase_S8_His-AS"/>
</dbReference>
<dbReference type="GO" id="GO:0006508">
    <property type="term" value="P:proteolysis"/>
    <property type="evidence" value="ECO:0007669"/>
    <property type="project" value="UniProtKB-KW"/>
</dbReference>
<dbReference type="PANTHER" id="PTHR43806">
    <property type="entry name" value="PEPTIDASE S8"/>
    <property type="match status" value="1"/>
</dbReference>
<evidence type="ECO:0000313" key="13">
    <source>
        <dbReference type="Proteomes" id="UP000799772"/>
    </source>
</evidence>
<dbReference type="AlphaFoldDB" id="A0A9P4MBB2"/>
<dbReference type="InterPro" id="IPR015500">
    <property type="entry name" value="Peptidase_S8_subtilisin-rel"/>
</dbReference>
<dbReference type="InterPro" id="IPR034193">
    <property type="entry name" value="PCSK9_ProteinaseK-like"/>
</dbReference>
<dbReference type="PROSITE" id="PS00138">
    <property type="entry name" value="SUBTILASE_SER"/>
    <property type="match status" value="1"/>
</dbReference>
<evidence type="ECO:0000256" key="7">
    <source>
        <dbReference type="RuleBase" id="RU003355"/>
    </source>
</evidence>
<dbReference type="PRINTS" id="PR00723">
    <property type="entry name" value="SUBTILISIN"/>
</dbReference>
<evidence type="ECO:0000313" key="12">
    <source>
        <dbReference type="EMBL" id="KAF2099564.1"/>
    </source>
</evidence>
<evidence type="ECO:0000256" key="3">
    <source>
        <dbReference type="ARBA" id="ARBA00022729"/>
    </source>
</evidence>
<evidence type="ECO:0000256" key="1">
    <source>
        <dbReference type="ARBA" id="ARBA00011073"/>
    </source>
</evidence>
<dbReference type="Pfam" id="PF05922">
    <property type="entry name" value="Inhibitor_I9"/>
    <property type="match status" value="1"/>
</dbReference>
<keyword evidence="5 6" id="KW-0720">Serine protease</keyword>
<feature type="domain" description="Peptidase S8/S53" evidence="10">
    <location>
        <begin position="209"/>
        <end position="453"/>
    </location>
</feature>
<dbReference type="CDD" id="cd04077">
    <property type="entry name" value="Peptidases_S8_PCSK9_ProteinaseK_like"/>
    <property type="match status" value="1"/>
</dbReference>
<feature type="region of interest" description="Disordered" evidence="8">
    <location>
        <begin position="168"/>
        <end position="187"/>
    </location>
</feature>
<evidence type="ECO:0000256" key="2">
    <source>
        <dbReference type="ARBA" id="ARBA00022670"/>
    </source>
</evidence>
<keyword evidence="4 6" id="KW-0378">Hydrolase</keyword>
<evidence type="ECO:0000259" key="11">
    <source>
        <dbReference type="Pfam" id="PF05922"/>
    </source>
</evidence>
<reference evidence="12" key="1">
    <citation type="journal article" date="2020" name="Stud. Mycol.">
        <title>101 Dothideomycetes genomes: a test case for predicting lifestyles and emergence of pathogens.</title>
        <authorList>
            <person name="Haridas S."/>
            <person name="Albert R."/>
            <person name="Binder M."/>
            <person name="Bloem J."/>
            <person name="Labutti K."/>
            <person name="Salamov A."/>
            <person name="Andreopoulos B."/>
            <person name="Baker S."/>
            <person name="Barry K."/>
            <person name="Bills G."/>
            <person name="Bluhm B."/>
            <person name="Cannon C."/>
            <person name="Castanera R."/>
            <person name="Culley D."/>
            <person name="Daum C."/>
            <person name="Ezra D."/>
            <person name="Gonzalez J."/>
            <person name="Henrissat B."/>
            <person name="Kuo A."/>
            <person name="Liang C."/>
            <person name="Lipzen A."/>
            <person name="Lutzoni F."/>
            <person name="Magnuson J."/>
            <person name="Mondo S."/>
            <person name="Nolan M."/>
            <person name="Ohm R."/>
            <person name="Pangilinan J."/>
            <person name="Park H.-J."/>
            <person name="Ramirez L."/>
            <person name="Alfaro M."/>
            <person name="Sun H."/>
            <person name="Tritt A."/>
            <person name="Yoshinaga Y."/>
            <person name="Zwiers L.-H."/>
            <person name="Turgeon B."/>
            <person name="Goodwin S."/>
            <person name="Spatafora J."/>
            <person name="Crous P."/>
            <person name="Grigoriev I."/>
        </authorList>
    </citation>
    <scope>NUCLEOTIDE SEQUENCE</scope>
    <source>
        <strain evidence="12">CBS 133067</strain>
    </source>
</reference>
<dbReference type="InterPro" id="IPR036852">
    <property type="entry name" value="Peptidase_S8/S53_dom_sf"/>
</dbReference>
<dbReference type="PROSITE" id="PS00136">
    <property type="entry name" value="SUBTILASE_ASP"/>
    <property type="match status" value="1"/>
</dbReference>
<evidence type="ECO:0000256" key="5">
    <source>
        <dbReference type="ARBA" id="ARBA00022825"/>
    </source>
</evidence>
<comment type="caution">
    <text evidence="12">The sequence shown here is derived from an EMBL/GenBank/DDBJ whole genome shotgun (WGS) entry which is preliminary data.</text>
</comment>
<dbReference type="Gene3D" id="3.30.70.80">
    <property type="entry name" value="Peptidase S8 propeptide/proteinase inhibitor I9"/>
    <property type="match status" value="1"/>
</dbReference>
<feature type="active site" description="Charge relay system" evidence="6">
    <location>
        <position position="249"/>
    </location>
</feature>
<keyword evidence="2 6" id="KW-0645">Protease</keyword>
<dbReference type="EMBL" id="ML978125">
    <property type="protein sequence ID" value="KAF2099564.1"/>
    <property type="molecule type" value="Genomic_DNA"/>
</dbReference>
<evidence type="ECO:0000259" key="10">
    <source>
        <dbReference type="Pfam" id="PF00082"/>
    </source>
</evidence>
<dbReference type="Pfam" id="PF00082">
    <property type="entry name" value="Peptidase_S8"/>
    <property type="match status" value="1"/>
</dbReference>
<organism evidence="12 13">
    <name type="scientific">Rhizodiscina lignyota</name>
    <dbReference type="NCBI Taxonomy" id="1504668"/>
    <lineage>
        <taxon>Eukaryota</taxon>
        <taxon>Fungi</taxon>
        <taxon>Dikarya</taxon>
        <taxon>Ascomycota</taxon>
        <taxon>Pezizomycotina</taxon>
        <taxon>Dothideomycetes</taxon>
        <taxon>Pleosporomycetidae</taxon>
        <taxon>Aulographales</taxon>
        <taxon>Rhizodiscinaceae</taxon>
        <taxon>Rhizodiscina</taxon>
    </lineage>
</organism>
<feature type="region of interest" description="Disordered" evidence="8">
    <location>
        <begin position="35"/>
        <end position="63"/>
    </location>
</feature>
<dbReference type="GO" id="GO:0004252">
    <property type="term" value="F:serine-type endopeptidase activity"/>
    <property type="evidence" value="ECO:0007669"/>
    <property type="project" value="UniProtKB-UniRule"/>
</dbReference>
<dbReference type="InterPro" id="IPR037045">
    <property type="entry name" value="S8pro/Inhibitor_I9_sf"/>
</dbReference>
<protein>
    <submittedName>
        <fullName evidence="12">Subtilisin-like protein</fullName>
    </submittedName>
</protein>
<dbReference type="InterPro" id="IPR023827">
    <property type="entry name" value="Peptidase_S8_Asp-AS"/>
</dbReference>
<feature type="chain" id="PRO_5040185746" evidence="9">
    <location>
        <begin position="20"/>
        <end position="524"/>
    </location>
</feature>
<dbReference type="PROSITE" id="PS51892">
    <property type="entry name" value="SUBTILASE"/>
    <property type="match status" value="1"/>
</dbReference>
<gene>
    <name evidence="12" type="ORF">NA57DRAFT_55524</name>
</gene>
<dbReference type="Gene3D" id="3.40.50.200">
    <property type="entry name" value="Peptidase S8/S53 domain"/>
    <property type="match status" value="1"/>
</dbReference>
<evidence type="ECO:0000256" key="4">
    <source>
        <dbReference type="ARBA" id="ARBA00022801"/>
    </source>
</evidence>
<sequence length="524" mass="53410">MGPFTHFVFASLLATEALALPNFFPGLSESASPPWGKGYIDPAHHQTSGGQDHGKPVVTTSSAAPVASASSASSATGHTSGGESYIVLFKNGAAASGSDVSAQDTVSTASADDILSQIGLTSDHPDVHSTFDNTGFRGFAASLQSHCLDQLANMSDVAVVEKVLPVSTHGTTSRSGGPWGLQRISSTDGVSGDPSALDFTYSYANPALGSGVDVYIVDTGINTEHVAFGGRATMGWSYDESDTTDGDGHGTHVTGTATGTTFGVASSANIIGVKVLNDQGSGQSSDTVNGINYVIGRHNQRKTEPGFVGSVMSMSWGLTQSSTVIDNVIRAAVAAGIHSAVAAGNSGEDSCSFSPSSSGGSNGPAISVGSIGSGNVISSFSNTGTCNDIYAPGENVISAWIGGPYVINTLDGTSMATPHVTGVIAYTMVTQPQLAQDPAAMKSYLLGSALQNQVSGNANSGDAKLLLNNGVTGAPSKSKRALSPIVKRGLPSLSGLDSAISEVTSWFARRQTFYMAEGVSRLRY</sequence>
<feature type="domain" description="Inhibitor I9" evidence="11">
    <location>
        <begin position="84"/>
        <end position="168"/>
    </location>
</feature>
<keyword evidence="13" id="KW-1185">Reference proteome</keyword>
<name>A0A9P4MBB2_9PEZI</name>
<comment type="similarity">
    <text evidence="1 6 7">Belongs to the peptidase S8 family.</text>
</comment>
<proteinExistence type="inferred from homology"/>
<dbReference type="SUPFAM" id="SSF52743">
    <property type="entry name" value="Subtilisin-like"/>
    <property type="match status" value="1"/>
</dbReference>
<dbReference type="OrthoDB" id="206201at2759"/>
<accession>A0A9P4MBB2</accession>
<dbReference type="PROSITE" id="PS00137">
    <property type="entry name" value="SUBTILASE_HIS"/>
    <property type="match status" value="1"/>
</dbReference>
<evidence type="ECO:0000256" key="9">
    <source>
        <dbReference type="SAM" id="SignalP"/>
    </source>
</evidence>